<accession>X1S9Y9</accession>
<feature type="non-terminal residue" evidence="1">
    <location>
        <position position="1"/>
    </location>
</feature>
<comment type="caution">
    <text evidence="1">The sequence shown here is derived from an EMBL/GenBank/DDBJ whole genome shotgun (WGS) entry which is preliminary data.</text>
</comment>
<evidence type="ECO:0000313" key="1">
    <source>
        <dbReference type="EMBL" id="GAI64574.1"/>
    </source>
</evidence>
<proteinExistence type="predicted"/>
<protein>
    <submittedName>
        <fullName evidence="1">Uncharacterized protein</fullName>
    </submittedName>
</protein>
<organism evidence="1">
    <name type="scientific">marine sediment metagenome</name>
    <dbReference type="NCBI Taxonomy" id="412755"/>
    <lineage>
        <taxon>unclassified sequences</taxon>
        <taxon>metagenomes</taxon>
        <taxon>ecological metagenomes</taxon>
    </lineage>
</organism>
<gene>
    <name evidence="1" type="ORF">S06H3_66169</name>
</gene>
<dbReference type="EMBL" id="BARV01044936">
    <property type="protein sequence ID" value="GAI64574.1"/>
    <property type="molecule type" value="Genomic_DNA"/>
</dbReference>
<reference evidence="1" key="1">
    <citation type="journal article" date="2014" name="Front. Microbiol.">
        <title>High frequency of phylogenetically diverse reductive dehalogenase-homologous genes in deep subseafloor sedimentary metagenomes.</title>
        <authorList>
            <person name="Kawai M."/>
            <person name="Futagami T."/>
            <person name="Toyoda A."/>
            <person name="Takaki Y."/>
            <person name="Nishi S."/>
            <person name="Hori S."/>
            <person name="Arai W."/>
            <person name="Tsubouchi T."/>
            <person name="Morono Y."/>
            <person name="Uchiyama I."/>
            <person name="Ito T."/>
            <person name="Fujiyama A."/>
            <person name="Inagaki F."/>
            <person name="Takami H."/>
        </authorList>
    </citation>
    <scope>NUCLEOTIDE SEQUENCE</scope>
    <source>
        <strain evidence="1">Expedition CK06-06</strain>
    </source>
</reference>
<feature type="non-terminal residue" evidence="1">
    <location>
        <position position="70"/>
    </location>
</feature>
<name>X1S9Y9_9ZZZZ</name>
<sequence>PEFSKEKIGKSILLSRSSIGEKILRGAQEKEWIRVTKSCPKKIKQSQRVQHKNNIFVLKGKYSPIEVKSI</sequence>
<dbReference type="AlphaFoldDB" id="X1S9Y9"/>